<evidence type="ECO:0000256" key="4">
    <source>
        <dbReference type="ARBA" id="ARBA00022490"/>
    </source>
</evidence>
<keyword evidence="5" id="KW-0597">Phosphoprotein</keyword>
<dbReference type="GO" id="GO:0005737">
    <property type="term" value="C:cytoplasm"/>
    <property type="evidence" value="ECO:0007669"/>
    <property type="project" value="UniProtKB-SubCell"/>
</dbReference>
<evidence type="ECO:0000256" key="12">
    <source>
        <dbReference type="SAM" id="MobiDB-lite"/>
    </source>
</evidence>
<dbReference type="FunFam" id="3.90.1460.10:FF:000004">
    <property type="entry name" value="general transcription factor II-I isoform X1"/>
    <property type="match status" value="1"/>
</dbReference>
<dbReference type="PANTHER" id="PTHR46304:SF2">
    <property type="entry name" value="GENERAL TRANSCRIPTION FACTOR II-I"/>
    <property type="match status" value="1"/>
</dbReference>
<dbReference type="FunFam" id="2.30.30.40:FF:000127">
    <property type="entry name" value="neutrophil cytosol factor 1"/>
    <property type="match status" value="1"/>
</dbReference>
<evidence type="ECO:0000256" key="3">
    <source>
        <dbReference type="ARBA" id="ARBA00022443"/>
    </source>
</evidence>
<evidence type="ECO:0000256" key="1">
    <source>
        <dbReference type="ARBA" id="ARBA00004123"/>
    </source>
</evidence>
<dbReference type="InterPro" id="IPR036871">
    <property type="entry name" value="PX_dom_sf"/>
</dbReference>
<feature type="region of interest" description="Disordered" evidence="12">
    <location>
        <begin position="170"/>
        <end position="194"/>
    </location>
</feature>
<dbReference type="GO" id="GO:0016176">
    <property type="term" value="F:superoxide-generating NADPH oxidase activator activity"/>
    <property type="evidence" value="ECO:0007669"/>
    <property type="project" value="InterPro"/>
</dbReference>
<keyword evidence="16" id="KW-1185">Reference proteome</keyword>
<gene>
    <name evidence="15" type="ORF">UY3_01682</name>
</gene>
<protein>
    <submittedName>
        <fullName evidence="15">General transcription factor II-I</fullName>
    </submittedName>
</protein>
<evidence type="ECO:0000256" key="8">
    <source>
        <dbReference type="ARBA" id="ARBA00023125"/>
    </source>
</evidence>
<dbReference type="PANTHER" id="PTHR46304">
    <property type="entry name" value="GENERAL TRANSCRIPTION FACTOR II-I REPEAT DOMAIN-CONTAINING PROTEIN 1"/>
    <property type="match status" value="1"/>
</dbReference>
<evidence type="ECO:0000259" key="13">
    <source>
        <dbReference type="PROSITE" id="PS50002"/>
    </source>
</evidence>
<organism evidence="15 16">
    <name type="scientific">Chelonia mydas</name>
    <name type="common">Green sea-turtle</name>
    <name type="synonym">Chelonia agassizi</name>
    <dbReference type="NCBI Taxonomy" id="8469"/>
    <lineage>
        <taxon>Eukaryota</taxon>
        <taxon>Metazoa</taxon>
        <taxon>Chordata</taxon>
        <taxon>Craniata</taxon>
        <taxon>Vertebrata</taxon>
        <taxon>Euteleostomi</taxon>
        <taxon>Archelosauria</taxon>
        <taxon>Testudinata</taxon>
        <taxon>Testudines</taxon>
        <taxon>Cryptodira</taxon>
        <taxon>Durocryptodira</taxon>
        <taxon>Americhelydia</taxon>
        <taxon>Chelonioidea</taxon>
        <taxon>Cheloniidae</taxon>
        <taxon>Chelonia</taxon>
    </lineage>
</organism>
<dbReference type="GO" id="GO:0003700">
    <property type="term" value="F:DNA-binding transcription factor activity"/>
    <property type="evidence" value="ECO:0007669"/>
    <property type="project" value="TreeGrafter"/>
</dbReference>
<feature type="compositionally biased region" description="Polar residues" evidence="12">
    <location>
        <begin position="170"/>
        <end position="179"/>
    </location>
</feature>
<sequence>CKELAKSKAEVACIAVYETDVFVVGTERGRAFVNTRKDFQKDFVKYCVSEEEKAAELQKTKTTSLVNRLTVDIVEMEALRKSVEDFFCFCYGKALGKSTVVPVPYDKIQRDQSAVVVQGLPEGLAFKHPANYDVTTLKWILENKSGISFVIKRPFLEPKKHLGAHVTVTDSTRTVTPPSGSGPPVQVKTEPNEDSGISLEMATVTVKEESEDPDYYQYNIPGPSETSEIDEKIALAKKYTDSSQHAPSETSEDPEVEVTIEDDEDYLPPNKRPKNTESANEAANAGRRKVREFNFEKWNARITDLRKQVEELFERKYAQAIKAKGPVSIPYPLFQSHVEDLYVEGLPEGIPFRRPSTYGIPRLERILLAKERIRFVIKKHELLNSTREDAPLDKPAAGVKEEWYARITKLRKMVDQLFCKKFAEALGSTEPKAVPYQKFEAHPSDLYVEGLPENIPFRSPSWYGIPRLEKIIQVGNRIKFVIKRPELLTLSPTEVTQPRSNTPVKEDWNVRITKLRKQVEEIFNLKFAQALGLSEAVKVPYPVFESNPEYLYVEGLPEGIPFRSPTWFGIPRLERIVRGSGKIKFIVKKPELVTSYLPAGLASKVNTKALSPKSSKRARSPASNSKVPEIEVTVEEGPNKPQTTDVRTNSQTNGSNMGFKPRGREFSFEAWNAKITDLKQKVENLFNEKCGEALGLKDPVKVPFALFESYPEDFYVEGLPEGVPFRRPSTFGIPRLEKILRNKSKIKFIIKKPEMFEAAIKESSAKSPQRKTSSSNTSNTTSTTTKPVVNTAAGVEDLNIIQVTIPGEAIGMNFPVKVPYRKITINPGCVVVDGMPPGVAFKAPSYLEISSMRRILESAEFIKFTVIRPFPGLVINNQPLCYGKLSVCSYGLFGVYMFLVKWQDLTEKLVYRKFTEIYEFHKSLKEMFPIESGDINIENRIIPHLPAPKWFDGQRSTQNRQGTLTEYCYALLNLPHKISRCSHVLNFFKVRPDDLNPPTDSHIKKPETYLVPKDSKKNVADITGPIILQTYRTIADYEKNSGSEMALKTGDMVDVVEKSESGWWFCQVKNKRGWVPAAYLEPMEGPDESEEQDPNYAGELYVVRKGYTAAEDDELTLKEGDTIEVIHKLLDGWWVVRKEEITGYYPSMYLQKSGEENNPVKNTLRNKGAPPRRSTIRNVKSIHNQIRKRISQETYRRNSMKYRKMKMQSNLQNKSNTIREKNEMVENVSKAQPAVPPRPSKDLIMNRCTESTKNKIK</sequence>
<dbReference type="CDD" id="cd12022">
    <property type="entry name" value="SH3_p47phox_2"/>
    <property type="match status" value="1"/>
</dbReference>
<evidence type="ECO:0000256" key="5">
    <source>
        <dbReference type="ARBA" id="ARBA00022553"/>
    </source>
</evidence>
<dbReference type="InterPro" id="IPR032136">
    <property type="entry name" value="NCF1_PBR/AIR"/>
</dbReference>
<dbReference type="GO" id="GO:0035091">
    <property type="term" value="F:phosphatidylinositol binding"/>
    <property type="evidence" value="ECO:0007669"/>
    <property type="project" value="InterPro"/>
</dbReference>
<reference evidence="16" key="1">
    <citation type="journal article" date="2013" name="Nat. Genet.">
        <title>The draft genomes of soft-shell turtle and green sea turtle yield insights into the development and evolution of the turtle-specific body plan.</title>
        <authorList>
            <person name="Wang Z."/>
            <person name="Pascual-Anaya J."/>
            <person name="Zadissa A."/>
            <person name="Li W."/>
            <person name="Niimura Y."/>
            <person name="Huang Z."/>
            <person name="Li C."/>
            <person name="White S."/>
            <person name="Xiong Z."/>
            <person name="Fang D."/>
            <person name="Wang B."/>
            <person name="Ming Y."/>
            <person name="Chen Y."/>
            <person name="Zheng Y."/>
            <person name="Kuraku S."/>
            <person name="Pignatelli M."/>
            <person name="Herrero J."/>
            <person name="Beal K."/>
            <person name="Nozawa M."/>
            <person name="Li Q."/>
            <person name="Wang J."/>
            <person name="Zhang H."/>
            <person name="Yu L."/>
            <person name="Shigenobu S."/>
            <person name="Wang J."/>
            <person name="Liu J."/>
            <person name="Flicek P."/>
            <person name="Searle S."/>
            <person name="Wang J."/>
            <person name="Kuratani S."/>
            <person name="Yin Y."/>
            <person name="Aken B."/>
            <person name="Zhang G."/>
            <person name="Irie N."/>
        </authorList>
    </citation>
    <scope>NUCLEOTIDE SEQUENCE [LARGE SCALE GENOMIC DNA]</scope>
</reference>
<keyword evidence="10" id="KW-0539">Nucleus</keyword>
<accession>M7C8X6</accession>
<dbReference type="SUPFAM" id="SSF117773">
    <property type="entry name" value="GTF2I-like repeat"/>
    <property type="match status" value="6"/>
</dbReference>
<feature type="non-terminal residue" evidence="15">
    <location>
        <position position="1"/>
    </location>
</feature>
<dbReference type="Pfam" id="PF08944">
    <property type="entry name" value="p47_phox_C"/>
    <property type="match status" value="1"/>
</dbReference>
<dbReference type="Proteomes" id="UP000031443">
    <property type="component" value="Unassembled WGS sequence"/>
</dbReference>
<dbReference type="GO" id="GO:0072593">
    <property type="term" value="P:reactive oxygen species metabolic process"/>
    <property type="evidence" value="ECO:0007669"/>
    <property type="project" value="UniProtKB-ARBA"/>
</dbReference>
<dbReference type="InterPro" id="IPR036028">
    <property type="entry name" value="SH3-like_dom_sf"/>
</dbReference>
<dbReference type="GO" id="GO:0003677">
    <property type="term" value="F:DNA binding"/>
    <property type="evidence" value="ECO:0007669"/>
    <property type="project" value="UniProtKB-KW"/>
</dbReference>
<evidence type="ECO:0000256" key="10">
    <source>
        <dbReference type="ARBA" id="ARBA00023242"/>
    </source>
</evidence>
<dbReference type="PROSITE" id="PS50195">
    <property type="entry name" value="PX"/>
    <property type="match status" value="1"/>
</dbReference>
<evidence type="ECO:0000256" key="2">
    <source>
        <dbReference type="ARBA" id="ARBA00004496"/>
    </source>
</evidence>
<dbReference type="Pfam" id="PF00787">
    <property type="entry name" value="PX"/>
    <property type="match status" value="1"/>
</dbReference>
<dbReference type="InterPro" id="IPR035757">
    <property type="entry name" value="NCF1_SH3_2"/>
</dbReference>
<evidence type="ECO:0000313" key="15">
    <source>
        <dbReference type="EMBL" id="EMP41063.1"/>
    </source>
</evidence>
<dbReference type="FunFam" id="2.30.30.40:FF:000121">
    <property type="entry name" value="Neutrophil cytosol factor 1"/>
    <property type="match status" value="1"/>
</dbReference>
<dbReference type="SMART" id="SM00312">
    <property type="entry name" value="PX"/>
    <property type="match status" value="1"/>
</dbReference>
<dbReference type="InterPro" id="IPR001683">
    <property type="entry name" value="PX_dom"/>
</dbReference>
<dbReference type="GO" id="GO:0005634">
    <property type="term" value="C:nucleus"/>
    <property type="evidence" value="ECO:0007669"/>
    <property type="project" value="UniProtKB-SubCell"/>
</dbReference>
<dbReference type="PROSITE" id="PS50002">
    <property type="entry name" value="SH3"/>
    <property type="match status" value="2"/>
</dbReference>
<proteinExistence type="predicted"/>
<keyword evidence="3 11" id="KW-0728">SH3 domain</keyword>
<feature type="domain" description="PX" evidence="14">
    <location>
        <begin position="874"/>
        <end position="995"/>
    </location>
</feature>
<keyword evidence="6" id="KW-0677">Repeat</keyword>
<dbReference type="Gene3D" id="3.90.1460.10">
    <property type="entry name" value="GTF2I-like"/>
    <property type="match status" value="6"/>
</dbReference>
<dbReference type="SUPFAM" id="SSF64268">
    <property type="entry name" value="PX domain"/>
    <property type="match status" value="1"/>
</dbReference>
<dbReference type="Pfam" id="PF02946">
    <property type="entry name" value="GTF2I"/>
    <property type="match status" value="6"/>
</dbReference>
<dbReference type="InterPro" id="IPR015039">
    <property type="entry name" value="NCF1_C"/>
</dbReference>
<dbReference type="PRINTS" id="PR00498">
    <property type="entry name" value="P47PHOX"/>
</dbReference>
<evidence type="ECO:0000256" key="11">
    <source>
        <dbReference type="PROSITE-ProRule" id="PRU00192"/>
    </source>
</evidence>
<comment type="subcellular location">
    <subcellularLocation>
        <location evidence="2">Cytoplasm</location>
    </subcellularLocation>
    <subcellularLocation>
        <location evidence="1">Nucleus</location>
    </subcellularLocation>
</comment>
<dbReference type="SUPFAM" id="SSF50044">
    <property type="entry name" value="SH3-domain"/>
    <property type="match status" value="2"/>
</dbReference>
<dbReference type="STRING" id="8469.M7C8X6"/>
<dbReference type="FunFam" id="3.90.1460.10:FF:000003">
    <property type="entry name" value="general transcription factor II-I isoform X1"/>
    <property type="match status" value="1"/>
</dbReference>
<feature type="domain" description="SH3" evidence="13">
    <location>
        <begin position="1026"/>
        <end position="1085"/>
    </location>
</feature>
<dbReference type="InterPro" id="IPR035756">
    <property type="entry name" value="NCF1_SH3_1"/>
</dbReference>
<name>M7C8X6_CHEMY</name>
<dbReference type="GO" id="GO:0016020">
    <property type="term" value="C:membrane"/>
    <property type="evidence" value="ECO:0007669"/>
    <property type="project" value="UniProtKB-ARBA"/>
</dbReference>
<dbReference type="eggNOG" id="ENOG502QWD0">
    <property type="taxonomic scope" value="Eukaryota"/>
</dbReference>
<evidence type="ECO:0000256" key="7">
    <source>
        <dbReference type="ARBA" id="ARBA00023015"/>
    </source>
</evidence>
<dbReference type="FunFam" id="3.90.1460.10:FF:000001">
    <property type="entry name" value="general transcription factor II-I isoform X1"/>
    <property type="match status" value="2"/>
</dbReference>
<feature type="region of interest" description="Disordered" evidence="12">
    <location>
        <begin position="761"/>
        <end position="786"/>
    </location>
</feature>
<feature type="compositionally biased region" description="Low complexity" evidence="12">
    <location>
        <begin position="772"/>
        <end position="785"/>
    </location>
</feature>
<dbReference type="InterPro" id="IPR036647">
    <property type="entry name" value="GTF2I-like_rpt_sf"/>
</dbReference>
<feature type="domain" description="SH3" evidence="13">
    <location>
        <begin position="1096"/>
        <end position="1155"/>
    </location>
</feature>
<feature type="region of interest" description="Disordered" evidence="12">
    <location>
        <begin position="239"/>
        <end position="286"/>
    </location>
</feature>
<dbReference type="Gene3D" id="2.30.30.40">
    <property type="entry name" value="SH3 Domains"/>
    <property type="match status" value="2"/>
</dbReference>
<evidence type="ECO:0000259" key="14">
    <source>
        <dbReference type="PROSITE" id="PS50195"/>
    </source>
</evidence>
<feature type="region of interest" description="Disordered" evidence="12">
    <location>
        <begin position="608"/>
        <end position="661"/>
    </location>
</feature>
<keyword evidence="8" id="KW-0238">DNA-binding</keyword>
<evidence type="ECO:0000313" key="16">
    <source>
        <dbReference type="Proteomes" id="UP000031443"/>
    </source>
</evidence>
<feature type="compositionally biased region" description="Polar residues" evidence="12">
    <location>
        <begin position="640"/>
        <end position="656"/>
    </location>
</feature>
<keyword evidence="4" id="KW-0963">Cytoplasm</keyword>
<keyword evidence="7" id="KW-0805">Transcription regulation</keyword>
<dbReference type="PROSITE" id="PS51139">
    <property type="entry name" value="GTF2I"/>
    <property type="match status" value="6"/>
</dbReference>
<dbReference type="InterPro" id="IPR001655">
    <property type="entry name" value="P47PHOX"/>
</dbReference>
<evidence type="ECO:0000256" key="9">
    <source>
        <dbReference type="ARBA" id="ARBA00023163"/>
    </source>
</evidence>
<dbReference type="Pfam" id="PF00018">
    <property type="entry name" value="SH3_1"/>
    <property type="match status" value="2"/>
</dbReference>
<dbReference type="FunFam" id="3.30.1520.10:FF:000023">
    <property type="entry name" value="Neutrophil cytosol factor 1"/>
    <property type="match status" value="1"/>
</dbReference>
<evidence type="ECO:0000256" key="6">
    <source>
        <dbReference type="ARBA" id="ARBA00022737"/>
    </source>
</evidence>
<feature type="compositionally biased region" description="Acidic residues" evidence="12">
    <location>
        <begin position="250"/>
        <end position="266"/>
    </location>
</feature>
<dbReference type="CDD" id="cd12021">
    <property type="entry name" value="SH3_p47phox_1"/>
    <property type="match status" value="1"/>
</dbReference>
<dbReference type="Pfam" id="PF16621">
    <property type="entry name" value="NCF1_PBR_AIR"/>
    <property type="match status" value="1"/>
</dbReference>
<keyword evidence="9" id="KW-0804">Transcription</keyword>
<dbReference type="AlphaFoldDB" id="M7C8X6"/>
<dbReference type="SMART" id="SM00326">
    <property type="entry name" value="SH3"/>
    <property type="match status" value="2"/>
</dbReference>
<dbReference type="EMBL" id="KB499736">
    <property type="protein sequence ID" value="EMP41063.1"/>
    <property type="molecule type" value="Genomic_DNA"/>
</dbReference>
<dbReference type="InterPro" id="IPR001452">
    <property type="entry name" value="SH3_domain"/>
</dbReference>
<dbReference type="InterPro" id="IPR004212">
    <property type="entry name" value="GTF2I"/>
</dbReference>
<dbReference type="Gene3D" id="3.30.1520.10">
    <property type="entry name" value="Phox-like domain"/>
    <property type="match status" value="1"/>
</dbReference>